<name>A0A0D0I3I8_9BACT</name>
<proteinExistence type="predicted"/>
<reference evidence="1 2" key="1">
    <citation type="submission" date="2015-01" db="EMBL/GenBank/DDBJ databases">
        <title>Comparative genomics of non-oral Prevotella species.</title>
        <authorList>
            <person name="Accetto T."/>
            <person name="Nograsek B."/>
            <person name="Avgustin G."/>
        </authorList>
    </citation>
    <scope>NUCLEOTIDE SEQUENCE [LARGE SCALE GENOMIC DNA]</scope>
    <source>
        <strain evidence="1 2">P5-119</strain>
    </source>
</reference>
<evidence type="ECO:0000313" key="2">
    <source>
        <dbReference type="Proteomes" id="UP000032046"/>
    </source>
</evidence>
<comment type="caution">
    <text evidence="1">The sequence shown here is derived from an EMBL/GenBank/DDBJ whole genome shotgun (WGS) entry which is preliminary data.</text>
</comment>
<accession>A0A0D0I3I8</accession>
<dbReference type="EMBL" id="JXQK01000080">
    <property type="protein sequence ID" value="KIP60563.1"/>
    <property type="molecule type" value="Genomic_DNA"/>
</dbReference>
<dbReference type="Proteomes" id="UP000032046">
    <property type="component" value="Unassembled WGS sequence"/>
</dbReference>
<keyword evidence="2" id="KW-1185">Reference proteome</keyword>
<protein>
    <submittedName>
        <fullName evidence="1">Contig80, whole genome shotgun sequence</fullName>
    </submittedName>
</protein>
<gene>
    <name evidence="1" type="ORF">ST44_11265</name>
</gene>
<dbReference type="AlphaFoldDB" id="A0A0D0I3I8"/>
<evidence type="ECO:0000313" key="1">
    <source>
        <dbReference type="EMBL" id="KIP60563.1"/>
    </source>
</evidence>
<dbReference type="STRING" id="1602171.ST44_11265"/>
<sequence>MTKSIFMGNPYFTENTRVQVPAALHLCKLGYTYLDNINAYDTKTNILIDVFLNAVKHKRMYEYKTTLKAQFEESHRLEKEILAQLRSMSFNNIDKE</sequence>
<organism evidence="1 2">
    <name type="scientific">Prevotella pectinovora</name>
    <dbReference type="NCBI Taxonomy" id="1602169"/>
    <lineage>
        <taxon>Bacteria</taxon>
        <taxon>Pseudomonadati</taxon>
        <taxon>Bacteroidota</taxon>
        <taxon>Bacteroidia</taxon>
        <taxon>Bacteroidales</taxon>
        <taxon>Prevotellaceae</taxon>
        <taxon>Prevotella</taxon>
    </lineage>
</organism>